<feature type="compositionally biased region" description="Basic and acidic residues" evidence="3">
    <location>
        <begin position="123"/>
        <end position="135"/>
    </location>
</feature>
<comment type="subcellular location">
    <subcellularLocation>
        <location evidence="1">Nucleus</location>
    </subcellularLocation>
</comment>
<protein>
    <recommendedName>
        <fullName evidence="4">FAM192A/Fyv6 N-terminal domain-containing protein</fullName>
    </recommendedName>
</protein>
<feature type="compositionally biased region" description="Polar residues" evidence="3">
    <location>
        <begin position="170"/>
        <end position="191"/>
    </location>
</feature>
<reference evidence="5" key="1">
    <citation type="journal article" date="2020" name="Stud. Mycol.">
        <title>101 Dothideomycetes genomes: a test case for predicting lifestyles and emergence of pathogens.</title>
        <authorList>
            <person name="Haridas S."/>
            <person name="Albert R."/>
            <person name="Binder M."/>
            <person name="Bloem J."/>
            <person name="Labutti K."/>
            <person name="Salamov A."/>
            <person name="Andreopoulos B."/>
            <person name="Baker S."/>
            <person name="Barry K."/>
            <person name="Bills G."/>
            <person name="Bluhm B."/>
            <person name="Cannon C."/>
            <person name="Castanera R."/>
            <person name="Culley D."/>
            <person name="Daum C."/>
            <person name="Ezra D."/>
            <person name="Gonzalez J."/>
            <person name="Henrissat B."/>
            <person name="Kuo A."/>
            <person name="Liang C."/>
            <person name="Lipzen A."/>
            <person name="Lutzoni F."/>
            <person name="Magnuson J."/>
            <person name="Mondo S."/>
            <person name="Nolan M."/>
            <person name="Ohm R."/>
            <person name="Pangilinan J."/>
            <person name="Park H.-J."/>
            <person name="Ramirez L."/>
            <person name="Alfaro M."/>
            <person name="Sun H."/>
            <person name="Tritt A."/>
            <person name="Yoshinaga Y."/>
            <person name="Zwiers L.-H."/>
            <person name="Turgeon B."/>
            <person name="Goodwin S."/>
            <person name="Spatafora J."/>
            <person name="Crous P."/>
            <person name="Grigoriev I."/>
        </authorList>
    </citation>
    <scope>NUCLEOTIDE SEQUENCE</scope>
    <source>
        <strain evidence="5">CBS 101060</strain>
    </source>
</reference>
<evidence type="ECO:0000256" key="1">
    <source>
        <dbReference type="ARBA" id="ARBA00004123"/>
    </source>
</evidence>
<evidence type="ECO:0000313" key="5">
    <source>
        <dbReference type="EMBL" id="KAF2842522.1"/>
    </source>
</evidence>
<gene>
    <name evidence="5" type="ORF">M501DRAFT_1022486</name>
</gene>
<keyword evidence="2" id="KW-0539">Nucleus</keyword>
<comment type="caution">
    <text evidence="5">The sequence shown here is derived from an EMBL/GenBank/DDBJ whole genome shotgun (WGS) entry which is preliminary data.</text>
</comment>
<evidence type="ECO:0000256" key="3">
    <source>
        <dbReference type="SAM" id="MobiDB-lite"/>
    </source>
</evidence>
<name>A0A9P4SHC3_9PEZI</name>
<dbReference type="AlphaFoldDB" id="A0A9P4SHC3"/>
<dbReference type="InterPro" id="IPR019331">
    <property type="entry name" value="FAM192A/Fyv6_N"/>
</dbReference>
<feature type="domain" description="FAM192A/Fyv6 N-terminal" evidence="4">
    <location>
        <begin position="4"/>
        <end position="108"/>
    </location>
</feature>
<sequence>MSKFVAAGTNENPIERDEAWLKAQQEIEENRRRKEDQNQAQGSKSLFEILQANKAAKQEAFEESIKLKHQFRSLDADEIDFLDAVHESTRAKEAAIKKETTEQLNLFRKQQEEVERAATVAEDDSKHSNEGEKWEARRKRKRERERILGGVKLRRKESSVTDDNKEEGSNAVSPPLKSTQTRQKRNANGSTPSPPEAQATSIQGENKMTGKHSTELASSPFSSPKPPTTRGALLGLTNYSSEDDD</sequence>
<dbReference type="GO" id="GO:0005634">
    <property type="term" value="C:nucleus"/>
    <property type="evidence" value="ECO:0007669"/>
    <property type="project" value="UniProtKB-SubCell"/>
</dbReference>
<evidence type="ECO:0000313" key="6">
    <source>
        <dbReference type="Proteomes" id="UP000799429"/>
    </source>
</evidence>
<evidence type="ECO:0000256" key="2">
    <source>
        <dbReference type="ARBA" id="ARBA00023242"/>
    </source>
</evidence>
<dbReference type="Proteomes" id="UP000799429">
    <property type="component" value="Unassembled WGS sequence"/>
</dbReference>
<proteinExistence type="predicted"/>
<dbReference type="EMBL" id="MU006090">
    <property type="protein sequence ID" value="KAF2842522.1"/>
    <property type="molecule type" value="Genomic_DNA"/>
</dbReference>
<keyword evidence="6" id="KW-1185">Reference proteome</keyword>
<feature type="compositionally biased region" description="Basic and acidic residues" evidence="3">
    <location>
        <begin position="156"/>
        <end position="168"/>
    </location>
</feature>
<accession>A0A9P4SHC3</accession>
<dbReference type="PANTHER" id="PTHR13495:SF0">
    <property type="entry name" value="PSME3-INTERACTING PROTEIN"/>
    <property type="match status" value="1"/>
</dbReference>
<evidence type="ECO:0000259" key="4">
    <source>
        <dbReference type="Pfam" id="PF10187"/>
    </source>
</evidence>
<dbReference type="OrthoDB" id="75807at2759"/>
<dbReference type="Pfam" id="PF10187">
    <property type="entry name" value="FAM192A_Fyv6_N"/>
    <property type="match status" value="1"/>
</dbReference>
<organism evidence="5 6">
    <name type="scientific">Patellaria atrata CBS 101060</name>
    <dbReference type="NCBI Taxonomy" id="1346257"/>
    <lineage>
        <taxon>Eukaryota</taxon>
        <taxon>Fungi</taxon>
        <taxon>Dikarya</taxon>
        <taxon>Ascomycota</taxon>
        <taxon>Pezizomycotina</taxon>
        <taxon>Dothideomycetes</taxon>
        <taxon>Dothideomycetes incertae sedis</taxon>
        <taxon>Patellariales</taxon>
        <taxon>Patellariaceae</taxon>
        <taxon>Patellaria</taxon>
    </lineage>
</organism>
<dbReference type="PANTHER" id="PTHR13495">
    <property type="entry name" value="NEFA-INTERACTING NUCLEAR PROTEIN NIP30"/>
    <property type="match status" value="1"/>
</dbReference>
<dbReference type="InterPro" id="IPR039845">
    <property type="entry name" value="FAM192A"/>
</dbReference>
<feature type="region of interest" description="Disordered" evidence="3">
    <location>
        <begin position="115"/>
        <end position="245"/>
    </location>
</feature>